<dbReference type="PANTHER" id="PTHR22850">
    <property type="entry name" value="WD40 REPEAT FAMILY"/>
    <property type="match status" value="1"/>
</dbReference>
<dbReference type="SUPFAM" id="SSF50978">
    <property type="entry name" value="WD40 repeat-like"/>
    <property type="match status" value="1"/>
</dbReference>
<evidence type="ECO:0000256" key="3">
    <source>
        <dbReference type="ARBA" id="ARBA00022737"/>
    </source>
</evidence>
<dbReference type="InterPro" id="IPR036322">
    <property type="entry name" value="WD40_repeat_dom_sf"/>
</dbReference>
<keyword evidence="2 6" id="KW-0853">WD repeat</keyword>
<name>A0A9P6WMB7_9ASCO</name>
<evidence type="ECO:0000256" key="2">
    <source>
        <dbReference type="ARBA" id="ARBA00022574"/>
    </source>
</evidence>
<dbReference type="SMART" id="SM00320">
    <property type="entry name" value="WD40"/>
    <property type="match status" value="4"/>
</dbReference>
<dbReference type="PROSITE" id="PS50294">
    <property type="entry name" value="WD_REPEATS_REGION"/>
    <property type="match status" value="2"/>
</dbReference>
<keyword evidence="5" id="KW-0539">Nucleus</keyword>
<organism evidence="9 10">
    <name type="scientific">Pichia californica</name>
    <dbReference type="NCBI Taxonomy" id="460514"/>
    <lineage>
        <taxon>Eukaryota</taxon>
        <taxon>Fungi</taxon>
        <taxon>Dikarya</taxon>
        <taxon>Ascomycota</taxon>
        <taxon>Saccharomycotina</taxon>
        <taxon>Pichiomycetes</taxon>
        <taxon>Pichiales</taxon>
        <taxon>Pichiaceae</taxon>
        <taxon>Pichia</taxon>
    </lineage>
</organism>
<feature type="region of interest" description="Disordered" evidence="7">
    <location>
        <begin position="43"/>
        <end position="79"/>
    </location>
</feature>
<feature type="compositionally biased region" description="Acidic residues" evidence="7">
    <location>
        <begin position="53"/>
        <end position="78"/>
    </location>
</feature>
<evidence type="ECO:0000256" key="7">
    <source>
        <dbReference type="SAM" id="MobiDB-lite"/>
    </source>
</evidence>
<dbReference type="InterPro" id="IPR050459">
    <property type="entry name" value="WD_repeat_RBAP46/RBAP48/MSI1"/>
</dbReference>
<dbReference type="InterPro" id="IPR015943">
    <property type="entry name" value="WD40/YVTN_repeat-like_dom_sf"/>
</dbReference>
<dbReference type="EMBL" id="PUHW01000072">
    <property type="protein sequence ID" value="KAG0689561.1"/>
    <property type="molecule type" value="Genomic_DNA"/>
</dbReference>
<reference evidence="9" key="1">
    <citation type="submission" date="2020-11" db="EMBL/GenBank/DDBJ databases">
        <title>Kefir isolates.</title>
        <authorList>
            <person name="Marcisauskas S."/>
            <person name="Kim Y."/>
            <person name="Blasche S."/>
        </authorList>
    </citation>
    <scope>NUCLEOTIDE SEQUENCE</scope>
    <source>
        <strain evidence="9">Olga-1</strain>
    </source>
</reference>
<evidence type="ECO:0000256" key="1">
    <source>
        <dbReference type="ARBA" id="ARBA00004123"/>
    </source>
</evidence>
<sequence>MGGDDNKNIADAIMDMAKGLESGNGDLASILSQPQIMNELLGEVTGKKRSIDEVDNDADDGDNDNDNDNDEKEEEETEQTILEEYKLWRKNCRYMYSFVSETALTWPSLSIQFIKSNTFENKMKDSKFGVTRNLLLTTHSNGEDDDFIKLASLQLPKSFIKKDFKLTNEELETVNSRLKINKKFKQDIEVNKIRVNPFNSNIWSSINAKGEVFIYNIDSKMNEISKIELKHHKLNGFGLSWNPNNQFQLITGSEDKSIAIWDYNKSNLPNKIYNIHNNFVNDVRFSFKKENLFGSVGEDKFFCIGDIREDKILNKKILNKDTSFNSFTFSKFSENLILFGGEDSNNYIYDLRKLDNCLHTLIGHKKAVTNVEWDPFHENIVASSSMDRRVILWDLNKIGEEQLQEESEDGVPELLMMHGGHTGGVNDFTFNNEIEWCLASCSDDNIVHVWGVKDEIVFNNDEEFDVDVDPSILE</sequence>
<dbReference type="Gene3D" id="2.130.10.10">
    <property type="entry name" value="YVTN repeat-like/Quinoprotein amine dehydrogenase"/>
    <property type="match status" value="1"/>
</dbReference>
<evidence type="ECO:0000256" key="6">
    <source>
        <dbReference type="PROSITE-ProRule" id="PRU00221"/>
    </source>
</evidence>
<comment type="caution">
    <text evidence="9">The sequence shown here is derived from an EMBL/GenBank/DDBJ whole genome shotgun (WGS) entry which is preliminary data.</text>
</comment>
<dbReference type="InterPro" id="IPR020472">
    <property type="entry name" value="WD40_PAC1"/>
</dbReference>
<evidence type="ECO:0000313" key="10">
    <source>
        <dbReference type="Proteomes" id="UP000697127"/>
    </source>
</evidence>
<keyword evidence="3" id="KW-0677">Repeat</keyword>
<gene>
    <name evidence="9" type="primary">HAT2</name>
    <name evidence="9" type="ORF">C6P40_004816</name>
</gene>
<dbReference type="GO" id="GO:0006325">
    <property type="term" value="P:chromatin organization"/>
    <property type="evidence" value="ECO:0007669"/>
    <property type="project" value="UniProtKB-KW"/>
</dbReference>
<dbReference type="Pfam" id="PF12265">
    <property type="entry name" value="CAF1C_H4-bd"/>
    <property type="match status" value="1"/>
</dbReference>
<dbReference type="PROSITE" id="PS00678">
    <property type="entry name" value="WD_REPEATS_1"/>
    <property type="match status" value="1"/>
</dbReference>
<dbReference type="InterPro" id="IPR001680">
    <property type="entry name" value="WD40_rpt"/>
</dbReference>
<dbReference type="PROSITE" id="PS50082">
    <property type="entry name" value="WD_REPEATS_2"/>
    <property type="match status" value="2"/>
</dbReference>
<dbReference type="PRINTS" id="PR00320">
    <property type="entry name" value="GPROTEINBRPT"/>
</dbReference>
<dbReference type="Proteomes" id="UP000697127">
    <property type="component" value="Unassembled WGS sequence"/>
</dbReference>
<evidence type="ECO:0000313" key="9">
    <source>
        <dbReference type="EMBL" id="KAG0689561.1"/>
    </source>
</evidence>
<accession>A0A9P6WMB7</accession>
<dbReference type="GO" id="GO:0005634">
    <property type="term" value="C:nucleus"/>
    <property type="evidence" value="ECO:0007669"/>
    <property type="project" value="UniProtKB-SubCell"/>
</dbReference>
<proteinExistence type="predicted"/>
<dbReference type="Pfam" id="PF00400">
    <property type="entry name" value="WD40"/>
    <property type="match status" value="3"/>
</dbReference>
<keyword evidence="4" id="KW-0156">Chromatin regulator</keyword>
<dbReference type="InterPro" id="IPR022052">
    <property type="entry name" value="Histone-bd_RBBP4-like_N"/>
</dbReference>
<feature type="repeat" description="WD" evidence="6">
    <location>
        <begin position="229"/>
        <end position="271"/>
    </location>
</feature>
<dbReference type="AlphaFoldDB" id="A0A9P6WMB7"/>
<evidence type="ECO:0000256" key="4">
    <source>
        <dbReference type="ARBA" id="ARBA00022853"/>
    </source>
</evidence>
<comment type="subcellular location">
    <subcellularLocation>
        <location evidence="1">Nucleus</location>
    </subcellularLocation>
</comment>
<keyword evidence="10" id="KW-1185">Reference proteome</keyword>
<protein>
    <submittedName>
        <fullName evidence="9">Histone acetyltransferase type B subunit 2</fullName>
    </submittedName>
</protein>
<dbReference type="InterPro" id="IPR019775">
    <property type="entry name" value="WD40_repeat_CS"/>
</dbReference>
<feature type="repeat" description="WD" evidence="6">
    <location>
        <begin position="361"/>
        <end position="396"/>
    </location>
</feature>
<evidence type="ECO:0000259" key="8">
    <source>
        <dbReference type="Pfam" id="PF12265"/>
    </source>
</evidence>
<feature type="domain" description="Histone-binding protein RBBP4-like N-terminal" evidence="8">
    <location>
        <begin position="83"/>
        <end position="157"/>
    </location>
</feature>
<evidence type="ECO:0000256" key="5">
    <source>
        <dbReference type="ARBA" id="ARBA00023242"/>
    </source>
</evidence>